<dbReference type="AlphaFoldDB" id="A0A2C9CSP7"/>
<sequence length="302" mass="31843">MLELNAAPATADLIKDTSEATFMADVVDASQQAPVIVVFWSAMVPQSKQIIPMIEAEVTNARGAVRMVKANADENQAIAGQLRIQNVPTVYAFFNGQPIDGFQGPLSQSQIKAFIEKVITAAGGDASGGLEEAIEQAEQMLDAGEVADAAQVFAAILEEDPKQPRAVAGLANAYMALGDTVNATATLDAAPAEIANAPEIAAVRARIELTEASAGAGELDALLAAVEADPTDKQARFDLALAQIGAGDNAAAIDSLLEIFRQDREWNEDAARQQLFKLFDAMGPKDPMTATGRRRLSSMIFA</sequence>
<name>A0A2C9CSP7_9RHOB</name>
<dbReference type="InterPro" id="IPR036249">
    <property type="entry name" value="Thioredoxin-like_sf"/>
</dbReference>
<dbReference type="EMBL" id="OCTN01000003">
    <property type="protein sequence ID" value="SOH94277.1"/>
    <property type="molecule type" value="Genomic_DNA"/>
</dbReference>
<dbReference type="GO" id="GO:0006950">
    <property type="term" value="P:response to stress"/>
    <property type="evidence" value="ECO:0007669"/>
    <property type="project" value="UniProtKB-ARBA"/>
</dbReference>
<dbReference type="InterPro" id="IPR013766">
    <property type="entry name" value="Thioredoxin_domain"/>
</dbReference>
<proteinExistence type="predicted"/>
<dbReference type="OrthoDB" id="9790390at2"/>
<dbReference type="SUPFAM" id="SSF48452">
    <property type="entry name" value="TPR-like"/>
    <property type="match status" value="1"/>
</dbReference>
<protein>
    <submittedName>
        <fullName evidence="2">Putative thioredoxin</fullName>
    </submittedName>
</protein>
<dbReference type="SUPFAM" id="SSF52833">
    <property type="entry name" value="Thioredoxin-like"/>
    <property type="match status" value="1"/>
</dbReference>
<organism evidence="2 3">
    <name type="scientific">Pontivivens marinum</name>
    <dbReference type="NCBI Taxonomy" id="1690039"/>
    <lineage>
        <taxon>Bacteria</taxon>
        <taxon>Pseudomonadati</taxon>
        <taxon>Pseudomonadota</taxon>
        <taxon>Alphaproteobacteria</taxon>
        <taxon>Rhodobacterales</taxon>
        <taxon>Paracoccaceae</taxon>
        <taxon>Pontivivens</taxon>
    </lineage>
</organism>
<dbReference type="Pfam" id="PF14561">
    <property type="entry name" value="TPR_20"/>
    <property type="match status" value="1"/>
</dbReference>
<dbReference type="PROSITE" id="PS51352">
    <property type="entry name" value="THIOREDOXIN_2"/>
    <property type="match status" value="1"/>
</dbReference>
<evidence type="ECO:0000313" key="3">
    <source>
        <dbReference type="Proteomes" id="UP000220034"/>
    </source>
</evidence>
<dbReference type="GO" id="GO:0045454">
    <property type="term" value="P:cell redox homeostasis"/>
    <property type="evidence" value="ECO:0007669"/>
    <property type="project" value="TreeGrafter"/>
</dbReference>
<dbReference type="GO" id="GO:0005829">
    <property type="term" value="C:cytosol"/>
    <property type="evidence" value="ECO:0007669"/>
    <property type="project" value="TreeGrafter"/>
</dbReference>
<dbReference type="Gene3D" id="1.25.40.10">
    <property type="entry name" value="Tetratricopeptide repeat domain"/>
    <property type="match status" value="2"/>
</dbReference>
<dbReference type="PANTHER" id="PTHR45663">
    <property type="entry name" value="GEO12009P1"/>
    <property type="match status" value="1"/>
</dbReference>
<dbReference type="Pfam" id="PF14559">
    <property type="entry name" value="TPR_19"/>
    <property type="match status" value="1"/>
</dbReference>
<reference evidence="3" key="1">
    <citation type="submission" date="2017-09" db="EMBL/GenBank/DDBJ databases">
        <authorList>
            <person name="Varghese N."/>
            <person name="Submissions S."/>
        </authorList>
    </citation>
    <scope>NUCLEOTIDE SEQUENCE [LARGE SCALE GENOMIC DNA]</scope>
    <source>
        <strain evidence="3">C7</strain>
    </source>
</reference>
<dbReference type="InterPro" id="IPR011990">
    <property type="entry name" value="TPR-like_helical_dom_sf"/>
</dbReference>
<keyword evidence="3" id="KW-1185">Reference proteome</keyword>
<feature type="domain" description="Thioredoxin" evidence="1">
    <location>
        <begin position="1"/>
        <end position="120"/>
    </location>
</feature>
<dbReference type="Proteomes" id="UP000220034">
    <property type="component" value="Unassembled WGS sequence"/>
</dbReference>
<evidence type="ECO:0000313" key="2">
    <source>
        <dbReference type="EMBL" id="SOH94277.1"/>
    </source>
</evidence>
<gene>
    <name evidence="2" type="ORF">SAMN06273572_103311</name>
</gene>
<accession>A0A2C9CSP7</accession>
<dbReference type="RefSeq" id="WP_097929868.1">
    <property type="nucleotide sequence ID" value="NZ_OCTN01000003.1"/>
</dbReference>
<dbReference type="Pfam" id="PF00085">
    <property type="entry name" value="Thioredoxin"/>
    <property type="match status" value="1"/>
</dbReference>
<dbReference type="GO" id="GO:0015035">
    <property type="term" value="F:protein-disulfide reductase activity"/>
    <property type="evidence" value="ECO:0007669"/>
    <property type="project" value="TreeGrafter"/>
</dbReference>
<dbReference type="PANTHER" id="PTHR45663:SF11">
    <property type="entry name" value="GEO12009P1"/>
    <property type="match status" value="1"/>
</dbReference>
<dbReference type="Gene3D" id="3.40.30.10">
    <property type="entry name" value="Glutaredoxin"/>
    <property type="match status" value="1"/>
</dbReference>
<evidence type="ECO:0000259" key="1">
    <source>
        <dbReference type="PROSITE" id="PS51352"/>
    </source>
</evidence>